<keyword evidence="3" id="KW-0067">ATP-binding</keyword>
<evidence type="ECO:0000259" key="4">
    <source>
        <dbReference type="Pfam" id="PF03135"/>
    </source>
</evidence>
<dbReference type="SUPFAM" id="SSF52540">
    <property type="entry name" value="P-loop containing nucleoside triphosphate hydrolases"/>
    <property type="match status" value="1"/>
</dbReference>
<comment type="similarity">
    <text evidence="1">Belongs to the TrbE/VirB4 family.</text>
</comment>
<dbReference type="GO" id="GO:0005524">
    <property type="term" value="F:ATP binding"/>
    <property type="evidence" value="ECO:0007669"/>
    <property type="project" value="UniProtKB-KW"/>
</dbReference>
<gene>
    <name evidence="5" type="primary">virB4</name>
    <name evidence="5" type="ORF">ROA7023_03765</name>
</gene>
<evidence type="ECO:0000256" key="1">
    <source>
        <dbReference type="ARBA" id="ARBA00006512"/>
    </source>
</evidence>
<dbReference type="Gene3D" id="3.40.50.300">
    <property type="entry name" value="P-loop containing nucleotide triphosphate hydrolases"/>
    <property type="match status" value="2"/>
</dbReference>
<evidence type="ECO:0000313" key="6">
    <source>
        <dbReference type="Proteomes" id="UP000193900"/>
    </source>
</evidence>
<dbReference type="PANTHER" id="PTHR30121">
    <property type="entry name" value="UNCHARACTERIZED PROTEIN YJGR-RELATED"/>
    <property type="match status" value="1"/>
</dbReference>
<keyword evidence="6" id="KW-1185">Reference proteome</keyword>
<keyword evidence="2" id="KW-0547">Nucleotide-binding</keyword>
<name>A0A1Y5TYI9_9RHOB</name>
<organism evidence="5 6">
    <name type="scientific">Roseisalinus antarcticus</name>
    <dbReference type="NCBI Taxonomy" id="254357"/>
    <lineage>
        <taxon>Bacteria</taxon>
        <taxon>Pseudomonadati</taxon>
        <taxon>Pseudomonadota</taxon>
        <taxon>Alphaproteobacteria</taxon>
        <taxon>Rhodobacterales</taxon>
        <taxon>Roseobacteraceae</taxon>
        <taxon>Roseisalinus</taxon>
    </lineage>
</organism>
<protein>
    <submittedName>
        <fullName evidence="5">Type IV secretion system protein virB4</fullName>
    </submittedName>
</protein>
<dbReference type="InterPro" id="IPR027417">
    <property type="entry name" value="P-loop_NTPase"/>
</dbReference>
<dbReference type="EMBL" id="FWFZ01000029">
    <property type="protein sequence ID" value="SLN74054.1"/>
    <property type="molecule type" value="Genomic_DNA"/>
</dbReference>
<feature type="domain" description="CagE TrbE VirB component of type IV transporter system central" evidence="4">
    <location>
        <begin position="195"/>
        <end position="389"/>
    </location>
</feature>
<dbReference type="PANTHER" id="PTHR30121:SF12">
    <property type="entry name" value="TYPE IV SECRETION SYSTEM PROTEIN CAGE"/>
    <property type="match status" value="1"/>
</dbReference>
<accession>A0A1Y5TYI9</accession>
<proteinExistence type="inferred from homology"/>
<evidence type="ECO:0000313" key="5">
    <source>
        <dbReference type="EMBL" id="SLN74054.1"/>
    </source>
</evidence>
<evidence type="ECO:0000256" key="3">
    <source>
        <dbReference type="ARBA" id="ARBA00022840"/>
    </source>
</evidence>
<dbReference type="Proteomes" id="UP000193900">
    <property type="component" value="Unassembled WGS sequence"/>
</dbReference>
<sequence length="682" mass="74823">MPRDRLLDAVDQDEAGLDPLTALPPWVKGEKRLSSMLPYVSLVTDRTIRTRGNELMQCIRLEGVNSTTSEDAHLDRIGSLLAGIVAQVGTGFSFYLHKVSKAVDVTLPPIPGEGFASALDQRWRAHLGQAGLRDKTLTLSILKRPETGSRLPFGLGASRTRFGADTTRRLRKLDEVVGFLLSSFDELKPRLLSASTGELLGFLGSLNTGEEHPLFPRSRLGVIAEDVANTRVTFRGTTIALSDGAVGDKVGAIFAVKNYPAKTDSLMLDELNLPVDMVVTHSFVPINVNIMAGRIKRQLRLMQAANDGAVSLAQELELAQDDLESKRLIFGEHHMTVAVYARSQAALDDIASEIRNIAATSGINLISEAFGARAHFMAQHPGNTGARSRKAAITNHNFADLATFHRTPLGKTGAELPWGVPITLFPTPERSGFRFNFHEQGAPDREPTGGHTLILGRPGSGKSVLAAFLMTMARRAGARLFVFDYRAGMEMAVRALGGSYSTVRAGRPTGLNPLQTEIDARGQAWLADWLASLLERRDRPLTPVQTNRLQEVVRQNASAGNAGLRNWSDFASLLVSTDDEGDLFERMQEWTAEGRYGWIFGANTDDTFSLDGDVSGFDLTGILDSESERERMAVLSYLFRRVERVIEDRKPTIIVIDEAWKALDNAYFAERLSNWLVTARVA</sequence>
<dbReference type="InterPro" id="IPR051162">
    <property type="entry name" value="T4SS_component"/>
</dbReference>
<dbReference type="InterPro" id="IPR018145">
    <property type="entry name" value="CagE_TrbE_VirB_cntrl_dom"/>
</dbReference>
<dbReference type="Pfam" id="PF03135">
    <property type="entry name" value="CagE_TrbE_VirB"/>
    <property type="match status" value="1"/>
</dbReference>
<reference evidence="5 6" key="1">
    <citation type="submission" date="2017-03" db="EMBL/GenBank/DDBJ databases">
        <authorList>
            <person name="Afonso C.L."/>
            <person name="Miller P.J."/>
            <person name="Scott M.A."/>
            <person name="Spackman E."/>
            <person name="Goraichik I."/>
            <person name="Dimitrov K.M."/>
            <person name="Suarez D.L."/>
            <person name="Swayne D.E."/>
        </authorList>
    </citation>
    <scope>NUCLEOTIDE SEQUENCE [LARGE SCALE GENOMIC DNA]</scope>
    <source>
        <strain evidence="5 6">CECT 7023</strain>
    </source>
</reference>
<dbReference type="AlphaFoldDB" id="A0A1Y5TYI9"/>
<evidence type="ECO:0000256" key="2">
    <source>
        <dbReference type="ARBA" id="ARBA00022741"/>
    </source>
</evidence>